<gene>
    <name evidence="3" type="ORF">TrLO_g762</name>
</gene>
<organism evidence="3 4">
    <name type="scientific">Triparma laevis f. longispina</name>
    <dbReference type="NCBI Taxonomy" id="1714387"/>
    <lineage>
        <taxon>Eukaryota</taxon>
        <taxon>Sar</taxon>
        <taxon>Stramenopiles</taxon>
        <taxon>Ochrophyta</taxon>
        <taxon>Bolidophyceae</taxon>
        <taxon>Parmales</taxon>
        <taxon>Triparmaceae</taxon>
        <taxon>Triparma</taxon>
    </lineage>
</organism>
<dbReference type="AlphaFoldDB" id="A0A9W7C5Z4"/>
<reference evidence="4" key="1">
    <citation type="journal article" date="2023" name="Commun. Biol.">
        <title>Genome analysis of Parmales, the sister group of diatoms, reveals the evolutionary specialization of diatoms from phago-mixotrophs to photoautotrophs.</title>
        <authorList>
            <person name="Ban H."/>
            <person name="Sato S."/>
            <person name="Yoshikawa S."/>
            <person name="Yamada K."/>
            <person name="Nakamura Y."/>
            <person name="Ichinomiya M."/>
            <person name="Sato N."/>
            <person name="Blanc-Mathieu R."/>
            <person name="Endo H."/>
            <person name="Kuwata A."/>
            <person name="Ogata H."/>
        </authorList>
    </citation>
    <scope>NUCLEOTIDE SEQUENCE [LARGE SCALE GENOMIC DNA]</scope>
    <source>
        <strain evidence="4">NIES 3700</strain>
    </source>
</reference>
<feature type="transmembrane region" description="Helical" evidence="2">
    <location>
        <begin position="140"/>
        <end position="157"/>
    </location>
</feature>
<sequence>MTDEAGNKTPATPDKQKTATQRRRLSTADLSTRLDEEVVRVLEVQENYKETMLMDSKATVMAGMFGERVSNMTWRFLRITKFSYLFAALWTIACFLMVPIFLGFLPPEFGLVAFIIGVISPVQNVCFMNRHLLRLLLNNFEIWFLSVLSTMWAVAMFDVLGDARAGCIVLTWVSIVFIVLPCDASPRTSYHMVLYGNGIGVVMFPVMGLCFHFGIFTNLHNRVISLSGVGTDVEITVSNIMFANQRLFTVWLFFCKNMHAAWKHPGSFSMLKARLTSKKTTIGEMRKEREENNVLSITPKISSLTKRSTQVVPIPN</sequence>
<keyword evidence="2" id="KW-0472">Membrane</keyword>
<keyword evidence="2" id="KW-1133">Transmembrane helix</keyword>
<evidence type="ECO:0000256" key="2">
    <source>
        <dbReference type="SAM" id="Phobius"/>
    </source>
</evidence>
<feature type="transmembrane region" description="Helical" evidence="2">
    <location>
        <begin position="235"/>
        <end position="254"/>
    </location>
</feature>
<dbReference type="Proteomes" id="UP001165122">
    <property type="component" value="Unassembled WGS sequence"/>
</dbReference>
<keyword evidence="2" id="KW-0812">Transmembrane</keyword>
<evidence type="ECO:0000313" key="3">
    <source>
        <dbReference type="EMBL" id="GMH99877.1"/>
    </source>
</evidence>
<feature type="transmembrane region" description="Helical" evidence="2">
    <location>
        <begin position="163"/>
        <end position="182"/>
    </location>
</feature>
<proteinExistence type="predicted"/>
<protein>
    <submittedName>
        <fullName evidence="3">Uncharacterized protein</fullName>
    </submittedName>
</protein>
<feature type="transmembrane region" description="Helical" evidence="2">
    <location>
        <begin position="194"/>
        <end position="215"/>
    </location>
</feature>
<feature type="transmembrane region" description="Helical" evidence="2">
    <location>
        <begin position="82"/>
        <end position="105"/>
    </location>
</feature>
<dbReference type="EMBL" id="BRXW01000016">
    <property type="protein sequence ID" value="GMH99877.1"/>
    <property type="molecule type" value="Genomic_DNA"/>
</dbReference>
<comment type="caution">
    <text evidence="3">The sequence shown here is derived from an EMBL/GenBank/DDBJ whole genome shotgun (WGS) entry which is preliminary data.</text>
</comment>
<accession>A0A9W7C5Z4</accession>
<feature type="region of interest" description="Disordered" evidence="1">
    <location>
        <begin position="1"/>
        <end position="22"/>
    </location>
</feature>
<feature type="transmembrane region" description="Helical" evidence="2">
    <location>
        <begin position="111"/>
        <end position="128"/>
    </location>
</feature>
<evidence type="ECO:0000313" key="4">
    <source>
        <dbReference type="Proteomes" id="UP001165122"/>
    </source>
</evidence>
<name>A0A9W7C5Z4_9STRA</name>
<keyword evidence="4" id="KW-1185">Reference proteome</keyword>
<evidence type="ECO:0000256" key="1">
    <source>
        <dbReference type="SAM" id="MobiDB-lite"/>
    </source>
</evidence>